<keyword evidence="3 6" id="KW-0812">Transmembrane</keyword>
<organism evidence="8 9">
    <name type="scientific">Candidatus Nanogingivalis gingivitcus</name>
    <dbReference type="NCBI Taxonomy" id="2171992"/>
    <lineage>
        <taxon>Bacteria</taxon>
        <taxon>Candidatus Saccharimonadota</taxon>
        <taxon>Candidatus Nanosyncoccalia</taxon>
        <taxon>Candidatus Nanogingivales</taxon>
        <taxon>Candidatus Nanogingivalaceae</taxon>
        <taxon>Candidatus Nanogingivalis</taxon>
    </lineage>
</organism>
<evidence type="ECO:0000259" key="7">
    <source>
        <dbReference type="Pfam" id="PF04024"/>
    </source>
</evidence>
<keyword evidence="9" id="KW-1185">Reference proteome</keyword>
<gene>
    <name evidence="8" type="ORF">G6CMJM_00292</name>
</gene>
<comment type="caution">
    <text evidence="8">The sequence shown here is derived from an EMBL/GenBank/DDBJ whole genome shotgun (WGS) entry which is preliminary data.</text>
</comment>
<feature type="transmembrane region" description="Helical" evidence="6">
    <location>
        <begin position="273"/>
        <end position="295"/>
    </location>
</feature>
<evidence type="ECO:0000256" key="5">
    <source>
        <dbReference type="ARBA" id="ARBA00023136"/>
    </source>
</evidence>
<sequence length="530" mass="59555">MKEITRIHLAKVPYDIEIDAKKVLQKYLDELKKYSADEDIFSDVEIRITEILSENKIIAGGIITLEDVQKIKKQIGDPSVFREDDNQPLENNSKVKKKLYRDTQNKIITGVASGIAEYFEVDAIIVRMAFILACFLSFGVGIPVYIILSLIIPRAKNASEILNLRGKKITANNIKEVNAEYDFAKINHSSENTKKVICYFLGVISLLIALGGIFLIYIGNIGLNQAFTVPVEIDEASKIAIRVLTNISGITFVLFFLVSAISLFLIKLGRARLILLIASFIISVTSFTSGIFIAISRSYSIRGDILANEKVVDLNIDKQKLSQIKNIKVDGDIEVNYSVAKNKEVSAKFHQFDKIKTTIKKEDIKAEIVGDTLKISTAKANVYGWGFKQNIDIVGPEIEKITLNNTRFDYYGVSQPKLEIVQKSSSLKVLGDITIDELKVMQENESNVNANGVIANKLIARSDIGRIELFKADNVEFETFNCRNRQGYHSYAELSLEKGKPAKILLNGKDFNEERRGECFMLDIDEDRRI</sequence>
<dbReference type="Proteomes" id="UP001190925">
    <property type="component" value="Unassembled WGS sequence"/>
</dbReference>
<accession>A0ABY0FI50</accession>
<reference evidence="8 9" key="2">
    <citation type="journal article" date="2020" name="Cell Rep.">
        <title>Acquisition and Adaptation of Ultra-small Parasitic Reduced Genome Bacteria to Mammalian Hosts.</title>
        <authorList>
            <person name="McLean J.S."/>
            <person name="Bor B."/>
            <person name="Kerns K.A."/>
            <person name="Liu Q."/>
            <person name="To T.T."/>
            <person name="Solden L."/>
            <person name="Hendrickson E.L."/>
            <person name="Wrighton K."/>
            <person name="Shi W."/>
            <person name="He X."/>
        </authorList>
    </citation>
    <scope>NUCLEOTIDE SEQUENCE [LARGE SCALE GENOMIC DNA]</scope>
    <source>
        <strain evidence="8 9">TM7_CMJM_G6_1_HOT_870</strain>
    </source>
</reference>
<feature type="transmembrane region" description="Helical" evidence="6">
    <location>
        <begin position="128"/>
        <end position="152"/>
    </location>
</feature>
<dbReference type="RefSeq" id="WP_129718709.1">
    <property type="nucleotide sequence ID" value="NZ_PRLK01000004.1"/>
</dbReference>
<feature type="transmembrane region" description="Helical" evidence="6">
    <location>
        <begin position="196"/>
        <end position="219"/>
    </location>
</feature>
<evidence type="ECO:0000256" key="4">
    <source>
        <dbReference type="ARBA" id="ARBA00022989"/>
    </source>
</evidence>
<evidence type="ECO:0000256" key="1">
    <source>
        <dbReference type="ARBA" id="ARBA00004162"/>
    </source>
</evidence>
<keyword evidence="4 6" id="KW-1133">Transmembrane helix</keyword>
<evidence type="ECO:0000256" key="3">
    <source>
        <dbReference type="ARBA" id="ARBA00022692"/>
    </source>
</evidence>
<keyword evidence="2" id="KW-1003">Cell membrane</keyword>
<reference evidence="8 9" key="1">
    <citation type="journal article" date="2018" name="bioRxiv">
        <title>Evidence of independent acquisition and adaption of ultra-small bacteria to human hosts across the highly diverse yet reduced genomes of the phylum Saccharibacteria.</title>
        <authorList>
            <person name="McLean J.S."/>
            <person name="Bor B."/>
            <person name="To T.T."/>
            <person name="Liu Q."/>
            <person name="Kearns K.A."/>
            <person name="Solden L.M."/>
            <person name="Wrighton K.C."/>
            <person name="He X."/>
            <person name="Shi W."/>
        </authorList>
    </citation>
    <scope>NUCLEOTIDE SEQUENCE [LARGE SCALE GENOMIC DNA]</scope>
    <source>
        <strain evidence="8 9">TM7_CMJM_G6_1_HOT_870</strain>
    </source>
</reference>
<dbReference type="InterPro" id="IPR007168">
    <property type="entry name" value="Phageshock_PspC_N"/>
</dbReference>
<dbReference type="EMBL" id="PRLK01000004">
    <property type="protein sequence ID" value="RYC72643.1"/>
    <property type="molecule type" value="Genomic_DNA"/>
</dbReference>
<dbReference type="PANTHER" id="PTHR33885:SF3">
    <property type="entry name" value="PHAGE SHOCK PROTEIN C"/>
    <property type="match status" value="1"/>
</dbReference>
<comment type="subcellular location">
    <subcellularLocation>
        <location evidence="1">Cell membrane</location>
        <topology evidence="1">Single-pass membrane protein</topology>
    </subcellularLocation>
</comment>
<evidence type="ECO:0000256" key="6">
    <source>
        <dbReference type="SAM" id="Phobius"/>
    </source>
</evidence>
<keyword evidence="5 6" id="KW-0472">Membrane</keyword>
<evidence type="ECO:0000313" key="8">
    <source>
        <dbReference type="EMBL" id="RYC72643.1"/>
    </source>
</evidence>
<evidence type="ECO:0000313" key="9">
    <source>
        <dbReference type="Proteomes" id="UP001190925"/>
    </source>
</evidence>
<protein>
    <recommendedName>
        <fullName evidence="7">Phage shock protein PspC N-terminal domain-containing protein</fullName>
    </recommendedName>
</protein>
<dbReference type="Pfam" id="PF04024">
    <property type="entry name" value="PspC"/>
    <property type="match status" value="1"/>
</dbReference>
<dbReference type="InterPro" id="IPR052027">
    <property type="entry name" value="PspC"/>
</dbReference>
<feature type="domain" description="Phage shock protein PspC N-terminal" evidence="7">
    <location>
        <begin position="97"/>
        <end position="154"/>
    </location>
</feature>
<dbReference type="Gene3D" id="2.160.20.120">
    <property type="match status" value="1"/>
</dbReference>
<proteinExistence type="predicted"/>
<dbReference type="PANTHER" id="PTHR33885">
    <property type="entry name" value="PHAGE SHOCK PROTEIN C"/>
    <property type="match status" value="1"/>
</dbReference>
<name>A0ABY0FI50_9BACT</name>
<evidence type="ECO:0000256" key="2">
    <source>
        <dbReference type="ARBA" id="ARBA00022475"/>
    </source>
</evidence>
<feature type="transmembrane region" description="Helical" evidence="6">
    <location>
        <begin position="239"/>
        <end position="266"/>
    </location>
</feature>